<dbReference type="Proteomes" id="UP000662873">
    <property type="component" value="Chromosome"/>
</dbReference>
<evidence type="ECO:0000313" key="1">
    <source>
        <dbReference type="EMBL" id="BBO23697.1"/>
    </source>
</evidence>
<dbReference type="Gene3D" id="1.25.40.10">
    <property type="entry name" value="Tetratricopeptide repeat domain"/>
    <property type="match status" value="1"/>
</dbReference>
<dbReference type="SUPFAM" id="SSF48452">
    <property type="entry name" value="TPR-like"/>
    <property type="match status" value="1"/>
</dbReference>
<evidence type="ECO:0000313" key="2">
    <source>
        <dbReference type="Proteomes" id="UP000662873"/>
    </source>
</evidence>
<name>A0A809S4L3_9BACT</name>
<dbReference type="InterPro" id="IPR011990">
    <property type="entry name" value="TPR-like_helical_dom_sf"/>
</dbReference>
<evidence type="ECO:0008006" key="3">
    <source>
        <dbReference type="Google" id="ProtNLM"/>
    </source>
</evidence>
<dbReference type="AlphaFoldDB" id="A0A809S4L3"/>
<protein>
    <recommendedName>
        <fullName evidence="3">Tetratricopeptide repeat protein</fullName>
    </recommendedName>
</protein>
<sequence length="325" mass="36503">MTNLRNEVFEGRGQSVLDAFVGRPPEELTFQEADAVCYAFISLGLNYQAVDFAQQRVDATYRDEDRLQLAWALKASSSFREAEALLEVICDPSLIGQTKALKAVLRADLGDCENAMRMALGVRPSVDNNLSLYVQLSVSNACRDIEALSEVILEILETKDIDSALLTAACYGALHTKDFELVRRALALIPRGNRSPEVLCARLHAAMKDRKYGEADIVAGLLSECLEAGSFLVAFHLGYYHMRFLRYKRAEGFLRTALEKTNDRGPVLQLLAEVLMMRGKLREAASLAREATTLGQRSRRLRRTFVFSCTLSGRWRTAWRALQKW</sequence>
<dbReference type="EMBL" id="AP021858">
    <property type="protein sequence ID" value="BBO23697.1"/>
    <property type="molecule type" value="Genomic_DNA"/>
</dbReference>
<gene>
    <name evidence="1" type="ORF">NPRO_12920</name>
</gene>
<reference evidence="1" key="1">
    <citation type="journal article" name="DNA Res.">
        <title>The physiological potential of anammox bacteria as revealed by their core genome structure.</title>
        <authorList>
            <person name="Okubo T."/>
            <person name="Toyoda A."/>
            <person name="Fukuhara K."/>
            <person name="Uchiyama I."/>
            <person name="Harigaya Y."/>
            <person name="Kuroiwa M."/>
            <person name="Suzuki T."/>
            <person name="Murakami Y."/>
            <person name="Suwa Y."/>
            <person name="Takami H."/>
        </authorList>
    </citation>
    <scope>NUCLEOTIDE SEQUENCE</scope>
    <source>
        <strain evidence="1">317325-2</strain>
    </source>
</reference>
<proteinExistence type="predicted"/>
<dbReference type="KEGG" id="npy:NPRO_12920"/>
<accession>A0A809S4L3</accession>
<organism evidence="1 2">
    <name type="scientific">Candidatus Nitrosymbiomonas proteolyticus</name>
    <dbReference type="NCBI Taxonomy" id="2608984"/>
    <lineage>
        <taxon>Bacteria</taxon>
        <taxon>Bacillati</taxon>
        <taxon>Armatimonadota</taxon>
        <taxon>Armatimonadota incertae sedis</taxon>
        <taxon>Candidatus Nitrosymbiomonas</taxon>
    </lineage>
</organism>